<proteinExistence type="predicted"/>
<feature type="transmembrane region" description="Helical" evidence="1">
    <location>
        <begin position="37"/>
        <end position="57"/>
    </location>
</feature>
<dbReference type="EMBL" id="LNQL01000002">
    <property type="protein sequence ID" value="KSU49519.1"/>
    <property type="molecule type" value="Genomic_DNA"/>
</dbReference>
<accession>A0A0V8GH96</accession>
<keyword evidence="1" id="KW-1133">Transmembrane helix</keyword>
<dbReference type="Proteomes" id="UP000053797">
    <property type="component" value="Unassembled WGS sequence"/>
</dbReference>
<dbReference type="RefSeq" id="WP_058265274.1">
    <property type="nucleotide sequence ID" value="NZ_FMYN01000002.1"/>
</dbReference>
<feature type="transmembrane region" description="Helical" evidence="1">
    <location>
        <begin position="7"/>
        <end position="25"/>
    </location>
</feature>
<dbReference type="OrthoDB" id="9925937at2"/>
<protein>
    <submittedName>
        <fullName evidence="2">Uncharacterized protein</fullName>
    </submittedName>
</protein>
<feature type="transmembrane region" description="Helical" evidence="1">
    <location>
        <begin position="69"/>
        <end position="89"/>
    </location>
</feature>
<keyword evidence="1" id="KW-0472">Membrane</keyword>
<sequence length="93" mass="10044">MLKNVSARRWLIMTVLFVCITYGWIVIRDAWINPTLLFAGAIVLASGAVLSFSLALARAVRLKGIGLTVMLASLVTTLMVSASVLYGVYQIVA</sequence>
<organism evidence="2 3">
    <name type="scientific">Exiguobacterium indicum</name>
    <dbReference type="NCBI Taxonomy" id="296995"/>
    <lineage>
        <taxon>Bacteria</taxon>
        <taxon>Bacillati</taxon>
        <taxon>Bacillota</taxon>
        <taxon>Bacilli</taxon>
        <taxon>Bacillales</taxon>
        <taxon>Bacillales Family XII. Incertae Sedis</taxon>
        <taxon>Exiguobacterium</taxon>
    </lineage>
</organism>
<evidence type="ECO:0000313" key="2">
    <source>
        <dbReference type="EMBL" id="KSU49519.1"/>
    </source>
</evidence>
<evidence type="ECO:0000256" key="1">
    <source>
        <dbReference type="SAM" id="Phobius"/>
    </source>
</evidence>
<comment type="caution">
    <text evidence="2">The sequence shown here is derived from an EMBL/GenBank/DDBJ whole genome shotgun (WGS) entry which is preliminary data.</text>
</comment>
<keyword evidence="1" id="KW-0812">Transmembrane</keyword>
<gene>
    <name evidence="2" type="ORF">AS033_09125</name>
</gene>
<reference evidence="2 3" key="1">
    <citation type="journal article" date="2015" name="Int. J. Syst. Evol. Microbiol.">
        <title>Exiguobacterium enclense sp. nov., isolated from sediment.</title>
        <authorList>
            <person name="Dastager S.G."/>
            <person name="Mawlankar R."/>
            <person name="Sonalkar V.V."/>
            <person name="Thorat M.N."/>
            <person name="Mual P."/>
            <person name="Verma A."/>
            <person name="Krishnamurthi S."/>
            <person name="Tang S.K."/>
            <person name="Li W.J."/>
        </authorList>
    </citation>
    <scope>NUCLEOTIDE SEQUENCE [LARGE SCALE GENOMIC DNA]</scope>
    <source>
        <strain evidence="2 3">NIO-1109</strain>
    </source>
</reference>
<dbReference type="AlphaFoldDB" id="A0A0V8GH96"/>
<name>A0A0V8GH96_9BACL</name>
<evidence type="ECO:0000313" key="3">
    <source>
        <dbReference type="Proteomes" id="UP000053797"/>
    </source>
</evidence>